<evidence type="ECO:0000313" key="3">
    <source>
        <dbReference type="Proteomes" id="UP000657592"/>
    </source>
</evidence>
<dbReference type="InterPro" id="IPR000305">
    <property type="entry name" value="GIY-YIG_endonuc"/>
</dbReference>
<dbReference type="EMBL" id="BMJY01000009">
    <property type="protein sequence ID" value="GGH45846.1"/>
    <property type="molecule type" value="Genomic_DNA"/>
</dbReference>
<dbReference type="AlphaFoldDB" id="A0A917IHX3"/>
<feature type="domain" description="GIY-YIG" evidence="1">
    <location>
        <begin position="32"/>
        <end position="61"/>
    </location>
</feature>
<proteinExistence type="predicted"/>
<dbReference type="SUPFAM" id="SSF82771">
    <property type="entry name" value="GIY-YIG endonuclease"/>
    <property type="match status" value="1"/>
</dbReference>
<dbReference type="CDD" id="cd00719">
    <property type="entry name" value="GIY-YIG_SF"/>
    <property type="match status" value="1"/>
</dbReference>
<accession>A0A917IHX3</accession>
<reference evidence="2" key="2">
    <citation type="submission" date="2020-09" db="EMBL/GenBank/DDBJ databases">
        <authorList>
            <person name="Sun Q."/>
            <person name="Zhou Y."/>
        </authorList>
    </citation>
    <scope>NUCLEOTIDE SEQUENCE</scope>
    <source>
        <strain evidence="2">CGMCC 1.15794</strain>
    </source>
</reference>
<dbReference type="InterPro" id="IPR035901">
    <property type="entry name" value="GIY-YIG_endonuc_sf"/>
</dbReference>
<comment type="caution">
    <text evidence="2">The sequence shown here is derived from an EMBL/GenBank/DDBJ whole genome shotgun (WGS) entry which is preliminary data.</text>
</comment>
<dbReference type="Proteomes" id="UP000657592">
    <property type="component" value="Unassembled WGS sequence"/>
</dbReference>
<dbReference type="Pfam" id="PF01541">
    <property type="entry name" value="GIY-YIG"/>
    <property type="match status" value="1"/>
</dbReference>
<evidence type="ECO:0000313" key="2">
    <source>
        <dbReference type="EMBL" id="GGH45846.1"/>
    </source>
</evidence>
<name>A0A917IHX3_9MICO</name>
<evidence type="ECO:0000259" key="1">
    <source>
        <dbReference type="Pfam" id="PF01541"/>
    </source>
</evidence>
<sequence length="320" mass="35349">MGASSLAFTRHVLGEVGSAAVFFAGRAPLEMVGIYILEFANGERYVGKTTNIVRRLAAHRRLHGDVRAFAFAAAPADELDSLERAVIAEQERFVSLRNIALTELPGGNEPLEVVIQEVEQVILPWERGQRRTALDQASSARRRHWGLVRRPDYDALLDVLARYVHETVPDPIATAQHLWNVTALPSTGRSREARRLATLNCGGLETLYLIEWREGGQRGVQVQLNIKDDAALGSIGDELLEDGTLIDAHDPAYRQASGVVSLCAPGLAEATRLLKSEPILDAAYRLNVELMRRGTSIFRRHHNAGFAEAILNRIGRLLSR</sequence>
<reference evidence="2" key="1">
    <citation type="journal article" date="2014" name="Int. J. Syst. Evol. Microbiol.">
        <title>Complete genome sequence of Corynebacterium casei LMG S-19264T (=DSM 44701T), isolated from a smear-ripened cheese.</title>
        <authorList>
            <consortium name="US DOE Joint Genome Institute (JGI-PGF)"/>
            <person name="Walter F."/>
            <person name="Albersmeier A."/>
            <person name="Kalinowski J."/>
            <person name="Ruckert C."/>
        </authorList>
    </citation>
    <scope>NUCLEOTIDE SEQUENCE</scope>
    <source>
        <strain evidence="2">CGMCC 1.15794</strain>
    </source>
</reference>
<organism evidence="2 3">
    <name type="scientific">Microbacterium album</name>
    <dbReference type="NCBI Taxonomy" id="2053191"/>
    <lineage>
        <taxon>Bacteria</taxon>
        <taxon>Bacillati</taxon>
        <taxon>Actinomycetota</taxon>
        <taxon>Actinomycetes</taxon>
        <taxon>Micrococcales</taxon>
        <taxon>Microbacteriaceae</taxon>
        <taxon>Microbacterium</taxon>
    </lineage>
</organism>
<protein>
    <recommendedName>
        <fullName evidence="1">GIY-YIG domain-containing protein</fullName>
    </recommendedName>
</protein>
<dbReference type="RefSeq" id="WP_188756290.1">
    <property type="nucleotide sequence ID" value="NZ_BMJY01000009.1"/>
</dbReference>
<keyword evidence="3" id="KW-1185">Reference proteome</keyword>
<gene>
    <name evidence="2" type="ORF">GCM10010921_21500</name>
</gene>